<accession>A0A369J7L1</accession>
<dbReference type="AlphaFoldDB" id="A0A369J7L1"/>
<evidence type="ECO:0000313" key="2">
    <source>
        <dbReference type="EMBL" id="RDB15703.1"/>
    </source>
</evidence>
<organism evidence="2 3">
    <name type="scientific">Hypsizygus marmoreus</name>
    <name type="common">White beech mushroom</name>
    <name type="synonym">Agaricus marmoreus</name>
    <dbReference type="NCBI Taxonomy" id="39966"/>
    <lineage>
        <taxon>Eukaryota</taxon>
        <taxon>Fungi</taxon>
        <taxon>Dikarya</taxon>
        <taxon>Basidiomycota</taxon>
        <taxon>Agaricomycotina</taxon>
        <taxon>Agaricomycetes</taxon>
        <taxon>Agaricomycetidae</taxon>
        <taxon>Agaricales</taxon>
        <taxon>Tricholomatineae</taxon>
        <taxon>Lyophyllaceae</taxon>
        <taxon>Hypsizygus</taxon>
    </lineage>
</organism>
<reference evidence="2" key="1">
    <citation type="submission" date="2018-04" db="EMBL/GenBank/DDBJ databases">
        <title>Whole genome sequencing of Hypsizygus marmoreus.</title>
        <authorList>
            <person name="Choi I.-G."/>
            <person name="Min B."/>
            <person name="Kim J.-G."/>
            <person name="Kim S."/>
            <person name="Oh Y.-L."/>
            <person name="Kong W.-S."/>
            <person name="Park H."/>
            <person name="Jeong J."/>
            <person name="Song E.-S."/>
        </authorList>
    </citation>
    <scope>NUCLEOTIDE SEQUENCE [LARGE SCALE GENOMIC DNA]</scope>
    <source>
        <strain evidence="2">51987-8</strain>
    </source>
</reference>
<keyword evidence="1" id="KW-1133">Transmembrane helix</keyword>
<dbReference type="EMBL" id="LUEZ02000143">
    <property type="protein sequence ID" value="RDB15703.1"/>
    <property type="molecule type" value="Genomic_DNA"/>
</dbReference>
<dbReference type="Proteomes" id="UP000076154">
    <property type="component" value="Unassembled WGS sequence"/>
</dbReference>
<feature type="transmembrane region" description="Helical" evidence="1">
    <location>
        <begin position="61"/>
        <end position="84"/>
    </location>
</feature>
<feature type="transmembrane region" description="Helical" evidence="1">
    <location>
        <begin position="6"/>
        <end position="26"/>
    </location>
</feature>
<evidence type="ECO:0000256" key="1">
    <source>
        <dbReference type="SAM" id="Phobius"/>
    </source>
</evidence>
<evidence type="ECO:0000313" key="3">
    <source>
        <dbReference type="Proteomes" id="UP000076154"/>
    </source>
</evidence>
<gene>
    <name evidence="2" type="ORF">Hypma_003925</name>
</gene>
<keyword evidence="1" id="KW-0472">Membrane</keyword>
<dbReference type="InParanoid" id="A0A369J7L1"/>
<name>A0A369J7L1_HYPMA</name>
<keyword evidence="3" id="KW-1185">Reference proteome</keyword>
<proteinExistence type="predicted"/>
<comment type="caution">
    <text evidence="2">The sequence shown here is derived from an EMBL/GenBank/DDBJ whole genome shotgun (WGS) entry which is preliminary data.</text>
</comment>
<keyword evidence="1" id="KW-0812">Transmembrane</keyword>
<protein>
    <submittedName>
        <fullName evidence="2">Uncharacterized protein</fullName>
    </submittedName>
</protein>
<sequence length="114" mass="12614">MDCSSNMDVYFIVQNLAPCVIAIALLSPPEPMGAILSVITLSLVCIVGGFCGYIYFLGELIFFMLGSLAIFTLWILDIIVNDLFYCGCFRHPRRAVRPPQVETPSSTNHHVDIS</sequence>
<feature type="transmembrane region" description="Helical" evidence="1">
    <location>
        <begin position="33"/>
        <end position="55"/>
    </location>
</feature>